<evidence type="ECO:0000259" key="15">
    <source>
        <dbReference type="Pfam" id="PF01923"/>
    </source>
</evidence>
<evidence type="ECO:0000256" key="11">
    <source>
        <dbReference type="ARBA" id="ARBA00033354"/>
    </source>
</evidence>
<evidence type="ECO:0000256" key="1">
    <source>
        <dbReference type="ARBA" id="ARBA00005121"/>
    </source>
</evidence>
<evidence type="ECO:0000256" key="5">
    <source>
        <dbReference type="ARBA" id="ARBA00022573"/>
    </source>
</evidence>
<sequence>MTSLMKIQNVFKDDDRIELLGAIDELTSNLGVVKTLGLEDKIKNQLVQIQQVLMTIMAGIADSYNQEHKLKDETIKTLEAQIDEMEALFPREKRFILPGDNIISAQLDVARTVARRAERWMVCVDRKFGVDKNAKGFLNRLADYLYVSARYIEYMNNQGNIKMEKQMHTQQKGALSMNENEIINAVLERLSLGQQRLSLDAAKKLIEKIEIEAKNRGLNAVIAVCGLDGNIIAVHVMDNAFLASFDIAMKKAYTSVAVKMSTKELGKLAMPGETFYGVDKADNNRLIIFGGGVPLMIGDNIIGGLGISGGSSEDDDALARFGAELFLQLQN</sequence>
<evidence type="ECO:0000313" key="17">
    <source>
        <dbReference type="Proteomes" id="UP000461768"/>
    </source>
</evidence>
<dbReference type="EMBL" id="WAGX01000005">
    <property type="protein sequence ID" value="KAB1438731.1"/>
    <property type="molecule type" value="Genomic_DNA"/>
</dbReference>
<dbReference type="NCBIfam" id="TIGR00636">
    <property type="entry name" value="PduO_Nterm"/>
    <property type="match status" value="1"/>
</dbReference>
<dbReference type="SUPFAM" id="SSF143744">
    <property type="entry name" value="GlcG-like"/>
    <property type="match status" value="1"/>
</dbReference>
<evidence type="ECO:0000256" key="13">
    <source>
        <dbReference type="ARBA" id="ARBA00048692"/>
    </source>
</evidence>
<dbReference type="Proteomes" id="UP000461768">
    <property type="component" value="Unassembled WGS sequence"/>
</dbReference>
<reference evidence="16 17" key="1">
    <citation type="submission" date="2019-09" db="EMBL/GenBank/DDBJ databases">
        <authorList>
            <person name="Valk L.C."/>
        </authorList>
    </citation>
    <scope>NUCLEOTIDE SEQUENCE [LARGE SCALE GENOMIC DNA]</scope>
    <source>
        <strain evidence="16">GalUA</strain>
    </source>
</reference>
<comment type="caution">
    <text evidence="16">The sequence shown here is derived from an EMBL/GenBank/DDBJ whole genome shotgun (WGS) entry which is preliminary data.</text>
</comment>
<protein>
    <recommendedName>
        <fullName evidence="4">Corrinoid adenosyltransferase</fullName>
        <ecNumber evidence="3">2.5.1.17</ecNumber>
    </recommendedName>
    <alternativeName>
        <fullName evidence="9">Cob(II)alamin adenosyltransferase</fullName>
    </alternativeName>
    <alternativeName>
        <fullName evidence="11">Cob(II)yrinic acid a,c-diamide adenosyltransferase</fullName>
    </alternativeName>
    <alternativeName>
        <fullName evidence="10">Cobinamide/cobalamin adenosyltransferase</fullName>
    </alternativeName>
</protein>
<dbReference type="Pfam" id="PF03928">
    <property type="entry name" value="HbpS-like"/>
    <property type="match status" value="1"/>
</dbReference>
<dbReference type="Gene3D" id="1.20.1200.10">
    <property type="entry name" value="Cobalamin adenosyltransferase-like"/>
    <property type="match status" value="1"/>
</dbReference>
<evidence type="ECO:0000256" key="7">
    <source>
        <dbReference type="ARBA" id="ARBA00022741"/>
    </source>
</evidence>
<dbReference type="GO" id="GO:0009236">
    <property type="term" value="P:cobalamin biosynthetic process"/>
    <property type="evidence" value="ECO:0007669"/>
    <property type="project" value="UniProtKB-KW"/>
</dbReference>
<keyword evidence="7" id="KW-0547">Nucleotide-binding</keyword>
<dbReference type="PANTHER" id="PTHR12213">
    <property type="entry name" value="CORRINOID ADENOSYLTRANSFERASE"/>
    <property type="match status" value="1"/>
</dbReference>
<evidence type="ECO:0000256" key="9">
    <source>
        <dbReference type="ARBA" id="ARBA00031529"/>
    </source>
</evidence>
<dbReference type="PANTHER" id="PTHR12213:SF0">
    <property type="entry name" value="CORRINOID ADENOSYLTRANSFERASE MMAB"/>
    <property type="match status" value="1"/>
</dbReference>
<dbReference type="InterPro" id="IPR016030">
    <property type="entry name" value="CblAdoTrfase-like"/>
</dbReference>
<accession>A0A7V7UGR0</accession>
<dbReference type="AlphaFoldDB" id="A0A7V7UGR0"/>
<dbReference type="SUPFAM" id="SSF89028">
    <property type="entry name" value="Cobalamin adenosyltransferase-like"/>
    <property type="match status" value="1"/>
</dbReference>
<keyword evidence="14" id="KW-0175">Coiled coil</keyword>
<gene>
    <name evidence="16" type="ORF">F7O84_09950</name>
</gene>
<comment type="pathway">
    <text evidence="1">Cofactor biosynthesis; adenosylcobalamin biosynthesis; adenosylcobalamin from cob(II)yrinate a,c-diamide: step 2/7.</text>
</comment>
<evidence type="ECO:0000256" key="3">
    <source>
        <dbReference type="ARBA" id="ARBA00012454"/>
    </source>
</evidence>
<proteinExistence type="inferred from homology"/>
<evidence type="ECO:0000256" key="8">
    <source>
        <dbReference type="ARBA" id="ARBA00022840"/>
    </source>
</evidence>
<dbReference type="Gene3D" id="3.30.450.150">
    <property type="entry name" value="Haem-degrading domain"/>
    <property type="match status" value="1"/>
</dbReference>
<comment type="similarity">
    <text evidence="2">Belongs to the Cob(I)alamin adenosyltransferase family.</text>
</comment>
<name>A0A7V7UGR0_9FIRM</name>
<dbReference type="Pfam" id="PF01923">
    <property type="entry name" value="Cob_adeno_trans"/>
    <property type="match status" value="1"/>
</dbReference>
<keyword evidence="8" id="KW-0067">ATP-binding</keyword>
<feature type="coiled-coil region" evidence="14">
    <location>
        <begin position="61"/>
        <end position="88"/>
    </location>
</feature>
<keyword evidence="6 16" id="KW-0808">Transferase</keyword>
<keyword evidence="17" id="KW-1185">Reference proteome</keyword>
<dbReference type="InterPro" id="IPR005624">
    <property type="entry name" value="PduO/GlcC-like"/>
</dbReference>
<evidence type="ECO:0000256" key="6">
    <source>
        <dbReference type="ARBA" id="ARBA00022679"/>
    </source>
</evidence>
<dbReference type="GO" id="GO:0008817">
    <property type="term" value="F:corrinoid adenosyltransferase activity"/>
    <property type="evidence" value="ECO:0007669"/>
    <property type="project" value="UniProtKB-EC"/>
</dbReference>
<evidence type="ECO:0000256" key="12">
    <source>
        <dbReference type="ARBA" id="ARBA00048555"/>
    </source>
</evidence>
<dbReference type="OrthoDB" id="9778896at2"/>
<evidence type="ECO:0000313" key="16">
    <source>
        <dbReference type="EMBL" id="KAB1438731.1"/>
    </source>
</evidence>
<reference evidence="16 17" key="2">
    <citation type="submission" date="2020-02" db="EMBL/GenBank/DDBJ databases">
        <title>Candidatus Galacturonibacter soehngenii shows hetero-acetogenic catabolism of galacturonic acid but lacks a canonical carbon monoxide dehydrogenase/acetyl-CoA synthase complex.</title>
        <authorList>
            <person name="Diender M."/>
            <person name="Stouten G.R."/>
            <person name="Petersen J.F."/>
            <person name="Nielsen P.H."/>
            <person name="Dueholm M.S."/>
            <person name="Pronk J.T."/>
            <person name="Van Loosdrecht M.C.M."/>
        </authorList>
    </citation>
    <scope>NUCLEOTIDE SEQUENCE [LARGE SCALE GENOMIC DNA]</scope>
    <source>
        <strain evidence="16">GalUA</strain>
    </source>
</reference>
<organism evidence="16 17">
    <name type="scientific">Candidatus Galacturonatibacter soehngenii</name>
    <dbReference type="NCBI Taxonomy" id="2307010"/>
    <lineage>
        <taxon>Bacteria</taxon>
        <taxon>Bacillati</taxon>
        <taxon>Bacillota</taxon>
        <taxon>Clostridia</taxon>
        <taxon>Lachnospirales</taxon>
        <taxon>Lachnospiraceae</taxon>
        <taxon>Candidatus Galacturonatibacter</taxon>
    </lineage>
</organism>
<dbReference type="InterPro" id="IPR036451">
    <property type="entry name" value="CblAdoTrfase-like_sf"/>
</dbReference>
<evidence type="ECO:0000256" key="2">
    <source>
        <dbReference type="ARBA" id="ARBA00007487"/>
    </source>
</evidence>
<keyword evidence="5" id="KW-0169">Cobalamin biosynthesis</keyword>
<dbReference type="EC" id="2.5.1.17" evidence="3"/>
<evidence type="ECO:0000256" key="14">
    <source>
        <dbReference type="SAM" id="Coils"/>
    </source>
</evidence>
<comment type="catalytic activity">
    <reaction evidence="13">
        <text>2 cob(II)alamin + reduced [electron-transfer flavoprotein] + 2 ATP = 2 adenosylcob(III)alamin + 2 triphosphate + oxidized [electron-transfer flavoprotein] + 3 H(+)</text>
        <dbReference type="Rhea" id="RHEA:28671"/>
        <dbReference type="Rhea" id="RHEA-COMP:10685"/>
        <dbReference type="Rhea" id="RHEA-COMP:10686"/>
        <dbReference type="ChEBI" id="CHEBI:15378"/>
        <dbReference type="ChEBI" id="CHEBI:16304"/>
        <dbReference type="ChEBI" id="CHEBI:18036"/>
        <dbReference type="ChEBI" id="CHEBI:18408"/>
        <dbReference type="ChEBI" id="CHEBI:30616"/>
        <dbReference type="ChEBI" id="CHEBI:57692"/>
        <dbReference type="ChEBI" id="CHEBI:58307"/>
        <dbReference type="EC" id="2.5.1.17"/>
    </reaction>
</comment>
<dbReference type="GO" id="GO:0005524">
    <property type="term" value="F:ATP binding"/>
    <property type="evidence" value="ECO:0007669"/>
    <property type="project" value="UniProtKB-KW"/>
</dbReference>
<comment type="catalytic activity">
    <reaction evidence="12">
        <text>2 cob(II)yrinate a,c diamide + reduced [electron-transfer flavoprotein] + 2 ATP = 2 adenosylcob(III)yrinate a,c-diamide + 2 triphosphate + oxidized [electron-transfer flavoprotein] + 3 H(+)</text>
        <dbReference type="Rhea" id="RHEA:11528"/>
        <dbReference type="Rhea" id="RHEA-COMP:10685"/>
        <dbReference type="Rhea" id="RHEA-COMP:10686"/>
        <dbReference type="ChEBI" id="CHEBI:15378"/>
        <dbReference type="ChEBI" id="CHEBI:18036"/>
        <dbReference type="ChEBI" id="CHEBI:30616"/>
        <dbReference type="ChEBI" id="CHEBI:57692"/>
        <dbReference type="ChEBI" id="CHEBI:58307"/>
        <dbReference type="ChEBI" id="CHEBI:58503"/>
        <dbReference type="ChEBI" id="CHEBI:58537"/>
        <dbReference type="EC" id="2.5.1.17"/>
    </reaction>
</comment>
<dbReference type="InterPro" id="IPR029499">
    <property type="entry name" value="PduO-typ"/>
</dbReference>
<evidence type="ECO:0000256" key="10">
    <source>
        <dbReference type="ARBA" id="ARBA00033334"/>
    </source>
</evidence>
<dbReference type="InterPro" id="IPR038084">
    <property type="entry name" value="PduO/GlcC-like_sf"/>
</dbReference>
<evidence type="ECO:0000256" key="4">
    <source>
        <dbReference type="ARBA" id="ARBA00020963"/>
    </source>
</evidence>
<feature type="domain" description="Cobalamin adenosyltransferase-like" evidence="15">
    <location>
        <begin position="1"/>
        <end position="152"/>
    </location>
</feature>